<evidence type="ECO:0000313" key="3">
    <source>
        <dbReference type="Proteomes" id="UP001430848"/>
    </source>
</evidence>
<evidence type="ECO:0008006" key="4">
    <source>
        <dbReference type="Google" id="ProtNLM"/>
    </source>
</evidence>
<feature type="chain" id="PRO_5045600283" description="Ecp2 effector protein domain-containing protein" evidence="1">
    <location>
        <begin position="23"/>
        <end position="208"/>
    </location>
</feature>
<keyword evidence="1" id="KW-0732">Signal</keyword>
<evidence type="ECO:0000256" key="1">
    <source>
        <dbReference type="SAM" id="SignalP"/>
    </source>
</evidence>
<feature type="signal peptide" evidence="1">
    <location>
        <begin position="1"/>
        <end position="22"/>
    </location>
</feature>
<name>A0ABR1P897_DIAER</name>
<keyword evidence="3" id="KW-1185">Reference proteome</keyword>
<sequence length="208" mass="22770">MRPFATLLAFMVMALALTFCNAAPHTKPSRDISGDVGDLMNATLPNTIAGDSITNGTNGTDGTNTQNTCYNWDTSEKWKDVGGQNSEFVNQAVYDLCQLIAIEAYKGFPSGNTLAHCKEVRAGSHGRKYDRSIGIALRYMGPQLQFNHISAGYCNDRMAKPMACGAGGEFDLEVYNPDLPKPWVTDRWQVKADPNRGDCRSNGYNSDL</sequence>
<dbReference type="EMBL" id="JAKNSF020000031">
    <property type="protein sequence ID" value="KAK7728862.1"/>
    <property type="molecule type" value="Genomic_DNA"/>
</dbReference>
<reference evidence="2 3" key="1">
    <citation type="submission" date="2024-02" db="EMBL/GenBank/DDBJ databases">
        <title>De novo assembly and annotation of 12 fungi associated with fruit tree decline syndrome in Ontario, Canada.</title>
        <authorList>
            <person name="Sulman M."/>
            <person name="Ellouze W."/>
            <person name="Ilyukhin E."/>
        </authorList>
    </citation>
    <scope>NUCLEOTIDE SEQUENCE [LARGE SCALE GENOMIC DNA]</scope>
    <source>
        <strain evidence="2 3">M169</strain>
    </source>
</reference>
<comment type="caution">
    <text evidence="2">The sequence shown here is derived from an EMBL/GenBank/DDBJ whole genome shotgun (WGS) entry which is preliminary data.</text>
</comment>
<dbReference type="Proteomes" id="UP001430848">
    <property type="component" value="Unassembled WGS sequence"/>
</dbReference>
<proteinExistence type="predicted"/>
<protein>
    <recommendedName>
        <fullName evidence="4">Ecp2 effector protein domain-containing protein</fullName>
    </recommendedName>
</protein>
<accession>A0ABR1P897</accession>
<evidence type="ECO:0000313" key="2">
    <source>
        <dbReference type="EMBL" id="KAK7728862.1"/>
    </source>
</evidence>
<organism evidence="2 3">
    <name type="scientific">Diaporthe eres</name>
    <name type="common">Phomopsis oblonga</name>
    <dbReference type="NCBI Taxonomy" id="83184"/>
    <lineage>
        <taxon>Eukaryota</taxon>
        <taxon>Fungi</taxon>
        <taxon>Dikarya</taxon>
        <taxon>Ascomycota</taxon>
        <taxon>Pezizomycotina</taxon>
        <taxon>Sordariomycetes</taxon>
        <taxon>Sordariomycetidae</taxon>
        <taxon>Diaporthales</taxon>
        <taxon>Diaporthaceae</taxon>
        <taxon>Diaporthe</taxon>
        <taxon>Diaporthe eres species complex</taxon>
    </lineage>
</organism>
<gene>
    <name evidence="2" type="ORF">SLS63_006470</name>
</gene>